<accession>A0AAD3HTA1</accession>
<dbReference type="SUPFAM" id="SSF46785">
    <property type="entry name" value="Winged helix' DNA-binding domain"/>
    <property type="match status" value="1"/>
</dbReference>
<sequence>VNFFTEGALPPQGPCRGGCDACDRRSAGEVSARDIGDEARLMLSAVAGLHNKYGMSRAVQLLRGSRSKELAPWMLEATHLVTGAKLHGSGSSRSDGWWKGLGGLLAAEGLLQYHS</sequence>
<proteinExistence type="predicted"/>
<dbReference type="InterPro" id="IPR018982">
    <property type="entry name" value="RQC_domain"/>
</dbReference>
<dbReference type="AlphaFoldDB" id="A0AAD3HTA1"/>
<evidence type="ECO:0000313" key="2">
    <source>
        <dbReference type="EMBL" id="GFR52323.1"/>
    </source>
</evidence>
<dbReference type="InterPro" id="IPR036390">
    <property type="entry name" value="WH_DNA-bd_sf"/>
</dbReference>
<feature type="domain" description="RQC" evidence="1">
    <location>
        <begin position="32"/>
        <end position="114"/>
    </location>
</feature>
<evidence type="ECO:0000259" key="1">
    <source>
        <dbReference type="Pfam" id="PF09382"/>
    </source>
</evidence>
<feature type="non-terminal residue" evidence="2">
    <location>
        <position position="1"/>
    </location>
</feature>
<dbReference type="EMBL" id="BMAR01000061">
    <property type="protein sequence ID" value="GFR52323.1"/>
    <property type="molecule type" value="Genomic_DNA"/>
</dbReference>
<dbReference type="GO" id="GO:0006260">
    <property type="term" value="P:DNA replication"/>
    <property type="evidence" value="ECO:0007669"/>
    <property type="project" value="InterPro"/>
</dbReference>
<gene>
    <name evidence="2" type="ORF">Agub_g14861</name>
</gene>
<dbReference type="GO" id="GO:0006281">
    <property type="term" value="P:DNA repair"/>
    <property type="evidence" value="ECO:0007669"/>
    <property type="project" value="InterPro"/>
</dbReference>
<name>A0AAD3HTA1_9CHLO</name>
<organism evidence="2 3">
    <name type="scientific">Astrephomene gubernaculifera</name>
    <dbReference type="NCBI Taxonomy" id="47775"/>
    <lineage>
        <taxon>Eukaryota</taxon>
        <taxon>Viridiplantae</taxon>
        <taxon>Chlorophyta</taxon>
        <taxon>core chlorophytes</taxon>
        <taxon>Chlorophyceae</taxon>
        <taxon>CS clade</taxon>
        <taxon>Chlamydomonadales</taxon>
        <taxon>Astrephomenaceae</taxon>
        <taxon>Astrephomene</taxon>
    </lineage>
</organism>
<dbReference type="InterPro" id="IPR036388">
    <property type="entry name" value="WH-like_DNA-bd_sf"/>
</dbReference>
<dbReference type="GO" id="GO:0043138">
    <property type="term" value="F:3'-5' DNA helicase activity"/>
    <property type="evidence" value="ECO:0007669"/>
    <property type="project" value="InterPro"/>
</dbReference>
<dbReference type="Gene3D" id="1.10.10.10">
    <property type="entry name" value="Winged helix-like DNA-binding domain superfamily/Winged helix DNA-binding domain"/>
    <property type="match status" value="1"/>
</dbReference>
<dbReference type="Proteomes" id="UP001054857">
    <property type="component" value="Unassembled WGS sequence"/>
</dbReference>
<keyword evidence="3" id="KW-1185">Reference proteome</keyword>
<evidence type="ECO:0000313" key="3">
    <source>
        <dbReference type="Proteomes" id="UP001054857"/>
    </source>
</evidence>
<dbReference type="Pfam" id="PF09382">
    <property type="entry name" value="RQC"/>
    <property type="match status" value="1"/>
</dbReference>
<comment type="caution">
    <text evidence="2">The sequence shown here is derived from an EMBL/GenBank/DDBJ whole genome shotgun (WGS) entry which is preliminary data.</text>
</comment>
<feature type="non-terminal residue" evidence="2">
    <location>
        <position position="115"/>
    </location>
</feature>
<protein>
    <recommendedName>
        <fullName evidence="1">RQC domain-containing protein</fullName>
    </recommendedName>
</protein>
<reference evidence="2 3" key="1">
    <citation type="journal article" date="2021" name="Sci. Rep.">
        <title>Genome sequencing of the multicellular alga Astrephomene provides insights into convergent evolution of germ-soma differentiation.</title>
        <authorList>
            <person name="Yamashita S."/>
            <person name="Yamamoto K."/>
            <person name="Matsuzaki R."/>
            <person name="Suzuki S."/>
            <person name="Yamaguchi H."/>
            <person name="Hirooka S."/>
            <person name="Minakuchi Y."/>
            <person name="Miyagishima S."/>
            <person name="Kawachi M."/>
            <person name="Toyoda A."/>
            <person name="Nozaki H."/>
        </authorList>
    </citation>
    <scope>NUCLEOTIDE SEQUENCE [LARGE SCALE GENOMIC DNA]</scope>
    <source>
        <strain evidence="2 3">NIES-4017</strain>
    </source>
</reference>